<evidence type="ECO:0000256" key="4">
    <source>
        <dbReference type="ARBA" id="ARBA00022763"/>
    </source>
</evidence>
<evidence type="ECO:0000256" key="7">
    <source>
        <dbReference type="ARBA" id="ARBA00023128"/>
    </source>
</evidence>
<dbReference type="GO" id="GO:0000725">
    <property type="term" value="P:recombinational repair"/>
    <property type="evidence" value="ECO:0007669"/>
    <property type="project" value="TreeGrafter"/>
</dbReference>
<keyword evidence="6" id="KW-0238">DNA-binding</keyword>
<feature type="compositionally biased region" description="Polar residues" evidence="10">
    <location>
        <begin position="56"/>
        <end position="81"/>
    </location>
</feature>
<dbReference type="PANTHER" id="PTHR31404:SF0">
    <property type="entry name" value="MITOCHONDRIAL GENOME MAINTENANCE PROTEIN MGM101"/>
    <property type="match status" value="1"/>
</dbReference>
<comment type="subcellular location">
    <subcellularLocation>
        <location evidence="1">Mitochondrion matrix</location>
        <location evidence="1">Mitochondrion nucleoid</location>
    </subcellularLocation>
</comment>
<name>A0AAD5TPS1_9FUNG</name>
<keyword evidence="9" id="KW-1135">Mitochondrion nucleoid</keyword>
<dbReference type="InterPro" id="IPR009446">
    <property type="entry name" value="Mgm101"/>
</dbReference>
<dbReference type="Pfam" id="PF06420">
    <property type="entry name" value="Mgm101p"/>
    <property type="match status" value="1"/>
</dbReference>
<dbReference type="EMBL" id="JADGJQ010000014">
    <property type="protein sequence ID" value="KAJ3181017.1"/>
    <property type="molecule type" value="Genomic_DNA"/>
</dbReference>
<dbReference type="GO" id="GO:0003697">
    <property type="term" value="F:single-stranded DNA binding"/>
    <property type="evidence" value="ECO:0007669"/>
    <property type="project" value="InterPro"/>
</dbReference>
<evidence type="ECO:0000256" key="5">
    <source>
        <dbReference type="ARBA" id="ARBA00022946"/>
    </source>
</evidence>
<protein>
    <recommendedName>
        <fullName evidence="3">Mitochondrial genome maintenance protein MGM101</fullName>
    </recommendedName>
</protein>
<comment type="caution">
    <text evidence="11">The sequence shown here is derived from an EMBL/GenBank/DDBJ whole genome shotgun (WGS) entry which is preliminary data.</text>
</comment>
<evidence type="ECO:0000256" key="10">
    <source>
        <dbReference type="SAM" id="MobiDB-lite"/>
    </source>
</evidence>
<proteinExistence type="inferred from homology"/>
<keyword evidence="4" id="KW-0227">DNA damage</keyword>
<accession>A0AAD5TPS1</accession>
<dbReference type="GO" id="GO:0036297">
    <property type="term" value="P:interstrand cross-link repair"/>
    <property type="evidence" value="ECO:0007669"/>
    <property type="project" value="TreeGrafter"/>
</dbReference>
<dbReference type="Proteomes" id="UP001212152">
    <property type="component" value="Unassembled WGS sequence"/>
</dbReference>
<evidence type="ECO:0000256" key="1">
    <source>
        <dbReference type="ARBA" id="ARBA00004436"/>
    </source>
</evidence>
<evidence type="ECO:0000256" key="3">
    <source>
        <dbReference type="ARBA" id="ARBA00013628"/>
    </source>
</evidence>
<dbReference type="PANTHER" id="PTHR31404">
    <property type="entry name" value="MITOCHONDRIAL GENOME MAINTENANCE PROTEIN MGM101"/>
    <property type="match status" value="1"/>
</dbReference>
<feature type="region of interest" description="Disordered" evidence="10">
    <location>
        <begin position="31"/>
        <end position="81"/>
    </location>
</feature>
<evidence type="ECO:0000256" key="6">
    <source>
        <dbReference type="ARBA" id="ARBA00023125"/>
    </source>
</evidence>
<keyword evidence="5" id="KW-0809">Transit peptide</keyword>
<comment type="similarity">
    <text evidence="2">Belongs to the MGM101 family.</text>
</comment>
<dbReference type="AlphaFoldDB" id="A0AAD5TPS1"/>
<reference evidence="11" key="1">
    <citation type="submission" date="2020-05" db="EMBL/GenBank/DDBJ databases">
        <title>Phylogenomic resolution of chytrid fungi.</title>
        <authorList>
            <person name="Stajich J.E."/>
            <person name="Amses K."/>
            <person name="Simmons R."/>
            <person name="Seto K."/>
            <person name="Myers J."/>
            <person name="Bonds A."/>
            <person name="Quandt C.A."/>
            <person name="Barry K."/>
            <person name="Liu P."/>
            <person name="Grigoriev I."/>
            <person name="Longcore J.E."/>
            <person name="James T.Y."/>
        </authorList>
    </citation>
    <scope>NUCLEOTIDE SEQUENCE</scope>
    <source>
        <strain evidence="11">JEL0379</strain>
    </source>
</reference>
<evidence type="ECO:0000313" key="11">
    <source>
        <dbReference type="EMBL" id="KAJ3181017.1"/>
    </source>
</evidence>
<keyword evidence="7" id="KW-0496">Mitochondrion</keyword>
<dbReference type="GO" id="GO:0000262">
    <property type="term" value="C:mitochondrial chromosome"/>
    <property type="evidence" value="ECO:0007669"/>
    <property type="project" value="InterPro"/>
</dbReference>
<evidence type="ECO:0000256" key="8">
    <source>
        <dbReference type="ARBA" id="ARBA00023204"/>
    </source>
</evidence>
<evidence type="ECO:0000256" key="9">
    <source>
        <dbReference type="ARBA" id="ARBA00023271"/>
    </source>
</evidence>
<keyword evidence="12" id="KW-1185">Reference proteome</keyword>
<evidence type="ECO:0000256" key="2">
    <source>
        <dbReference type="ARBA" id="ARBA00007053"/>
    </source>
</evidence>
<organism evidence="11 12">
    <name type="scientific">Geranomyces variabilis</name>
    <dbReference type="NCBI Taxonomy" id="109894"/>
    <lineage>
        <taxon>Eukaryota</taxon>
        <taxon>Fungi</taxon>
        <taxon>Fungi incertae sedis</taxon>
        <taxon>Chytridiomycota</taxon>
        <taxon>Chytridiomycota incertae sedis</taxon>
        <taxon>Chytridiomycetes</taxon>
        <taxon>Spizellomycetales</taxon>
        <taxon>Powellomycetaceae</taxon>
        <taxon>Geranomyces</taxon>
    </lineage>
</organism>
<sequence length="281" mass="30819">MLRLVVVARPSCLALAASRRPQLLARTLASTAAVEKKRPAATPTTTAAAPAIHSALPTNNPTATFPTGTQASFENEPADQQQQQRVVFANDSDYQDLTSSHKGVSNEPFAKEVAEILLAPIDPLDVEVKPDGMIYLPEIKYRRVLNRAFGPGGWGLIPRGPHTVTSKNISREYALFCLGRFVAQARGEQDYFHEDGLPTATEGAKSNALMRCCKDLGIASELWDPSFIEQFKAKHAAQVMTVNAYNNTRKMLWRRKDRKFSFPVREDVAGSGSHAAANAKR</sequence>
<evidence type="ECO:0000313" key="12">
    <source>
        <dbReference type="Proteomes" id="UP001212152"/>
    </source>
</evidence>
<gene>
    <name evidence="11" type="ORF">HDU87_001667</name>
</gene>
<keyword evidence="8" id="KW-0234">DNA repair</keyword>
<feature type="compositionally biased region" description="Low complexity" evidence="10">
    <location>
        <begin position="40"/>
        <end position="51"/>
    </location>
</feature>